<dbReference type="Gene3D" id="2.40.30.170">
    <property type="match status" value="1"/>
</dbReference>
<keyword evidence="3 4" id="KW-0175">Coiled coil</keyword>
<dbReference type="InterPro" id="IPR011053">
    <property type="entry name" value="Single_hybrid_motif"/>
</dbReference>
<gene>
    <name evidence="10" type="ORF">ACFSKK_04925</name>
</gene>
<feature type="domain" description="YknX-like alpha-helical hairpin" evidence="6">
    <location>
        <begin position="94"/>
        <end position="178"/>
    </location>
</feature>
<feature type="domain" description="YknX-like beta-barrel" evidence="9">
    <location>
        <begin position="214"/>
        <end position="296"/>
    </location>
</feature>
<feature type="domain" description="YknX-like C-terminal permuted SH3-like" evidence="8">
    <location>
        <begin position="303"/>
        <end position="370"/>
    </location>
</feature>
<dbReference type="Proteomes" id="UP001597318">
    <property type="component" value="Unassembled WGS sequence"/>
</dbReference>
<comment type="caution">
    <text evidence="10">The sequence shown here is derived from an EMBL/GenBank/DDBJ whole genome shotgun (WGS) entry which is preliminary data.</text>
</comment>
<dbReference type="EMBL" id="JBHUIK010000001">
    <property type="protein sequence ID" value="MFD2213056.1"/>
    <property type="molecule type" value="Genomic_DNA"/>
</dbReference>
<feature type="transmembrane region" description="Helical" evidence="5">
    <location>
        <begin position="5"/>
        <end position="24"/>
    </location>
</feature>
<evidence type="ECO:0000259" key="7">
    <source>
        <dbReference type="Pfam" id="PF25984"/>
    </source>
</evidence>
<dbReference type="InterPro" id="IPR058637">
    <property type="entry name" value="YknX-like_C"/>
</dbReference>
<dbReference type="RefSeq" id="WP_247341437.1">
    <property type="nucleotide sequence ID" value="NZ_CP095550.1"/>
</dbReference>
<dbReference type="Pfam" id="PF25989">
    <property type="entry name" value="YknX_C"/>
    <property type="match status" value="1"/>
</dbReference>
<keyword evidence="5" id="KW-0472">Membrane</keyword>
<keyword evidence="5" id="KW-1133">Transmembrane helix</keyword>
<comment type="subcellular location">
    <subcellularLocation>
        <location evidence="1">Cell envelope</location>
    </subcellularLocation>
</comment>
<evidence type="ECO:0000256" key="5">
    <source>
        <dbReference type="SAM" id="Phobius"/>
    </source>
</evidence>
<dbReference type="InterPro" id="IPR058636">
    <property type="entry name" value="Beta-barrel_YknX"/>
</dbReference>
<dbReference type="Gene3D" id="2.40.50.100">
    <property type="match status" value="1"/>
</dbReference>
<dbReference type="PANTHER" id="PTHR32347">
    <property type="entry name" value="EFFLUX SYSTEM COMPONENT YKNX-RELATED"/>
    <property type="match status" value="1"/>
</dbReference>
<dbReference type="PANTHER" id="PTHR32347:SF14">
    <property type="entry name" value="EFFLUX SYSTEM COMPONENT YKNX-RELATED"/>
    <property type="match status" value="1"/>
</dbReference>
<protein>
    <submittedName>
        <fullName evidence="10">Efflux RND transporter periplasmic adaptor subunit</fullName>
    </submittedName>
</protein>
<evidence type="ECO:0000259" key="9">
    <source>
        <dbReference type="Pfam" id="PF25990"/>
    </source>
</evidence>
<comment type="similarity">
    <text evidence="2">Belongs to the membrane fusion protein (MFP) (TC 8.A.1) family.</text>
</comment>
<dbReference type="NCBIfam" id="TIGR01730">
    <property type="entry name" value="RND_mfp"/>
    <property type="match status" value="1"/>
</dbReference>
<proteinExistence type="inferred from homology"/>
<dbReference type="Gene3D" id="2.40.420.20">
    <property type="match status" value="1"/>
</dbReference>
<dbReference type="InterPro" id="IPR058639">
    <property type="entry name" value="BSH_YknX-like"/>
</dbReference>
<dbReference type="Pfam" id="PF25982">
    <property type="entry name" value="HH_YknX"/>
    <property type="match status" value="1"/>
</dbReference>
<evidence type="ECO:0000256" key="2">
    <source>
        <dbReference type="ARBA" id="ARBA00009477"/>
    </source>
</evidence>
<evidence type="ECO:0000313" key="11">
    <source>
        <dbReference type="Proteomes" id="UP001597318"/>
    </source>
</evidence>
<evidence type="ECO:0000256" key="3">
    <source>
        <dbReference type="ARBA" id="ARBA00023054"/>
    </source>
</evidence>
<accession>A0ABW5BW35</accession>
<dbReference type="InterPro" id="IPR006143">
    <property type="entry name" value="RND_pump_MFP"/>
</dbReference>
<dbReference type="InterPro" id="IPR058638">
    <property type="entry name" value="HH_YknX-like"/>
</dbReference>
<dbReference type="InterPro" id="IPR050465">
    <property type="entry name" value="UPF0194_transport"/>
</dbReference>
<evidence type="ECO:0000313" key="10">
    <source>
        <dbReference type="EMBL" id="MFD2213056.1"/>
    </source>
</evidence>
<feature type="domain" description="YknX-like barrel-sandwich hybrid" evidence="7">
    <location>
        <begin position="61"/>
        <end position="209"/>
    </location>
</feature>
<evidence type="ECO:0000259" key="6">
    <source>
        <dbReference type="Pfam" id="PF25982"/>
    </source>
</evidence>
<organism evidence="10 11">
    <name type="scientific">Metabacillus endolithicus</name>
    <dbReference type="NCBI Taxonomy" id="1535204"/>
    <lineage>
        <taxon>Bacteria</taxon>
        <taxon>Bacillati</taxon>
        <taxon>Bacillota</taxon>
        <taxon>Bacilli</taxon>
        <taxon>Bacillales</taxon>
        <taxon>Bacillaceae</taxon>
        <taxon>Metabacillus</taxon>
    </lineage>
</organism>
<keyword evidence="11" id="KW-1185">Reference proteome</keyword>
<feature type="coiled-coil region" evidence="4">
    <location>
        <begin position="107"/>
        <end position="161"/>
    </location>
</feature>
<name>A0ABW5BW35_9BACI</name>
<keyword evidence="5" id="KW-0812">Transmembrane</keyword>
<reference evidence="11" key="1">
    <citation type="journal article" date="2019" name="Int. J. Syst. Evol. Microbiol.">
        <title>The Global Catalogue of Microorganisms (GCM) 10K type strain sequencing project: providing services to taxonomists for standard genome sequencing and annotation.</title>
        <authorList>
            <consortium name="The Broad Institute Genomics Platform"/>
            <consortium name="The Broad Institute Genome Sequencing Center for Infectious Disease"/>
            <person name="Wu L."/>
            <person name="Ma J."/>
        </authorList>
    </citation>
    <scope>NUCLEOTIDE SEQUENCE [LARGE SCALE GENOMIC DNA]</scope>
    <source>
        <strain evidence="11">CGMCC 1.15474</strain>
    </source>
</reference>
<sequence length="372" mass="41433">MKKKIWIGIGVACLIIILVGINVFRTVNKENLTVDTIKVEEREMTGNVMVPGTLSLRNESFVYLSPESGNVAEILVKEGDKVEEGTPLLRYENEQLLLEKEQNALSLESSYLRINQVEKQINDLDEKEEDLTKQVGKDEAKKQVDAERDQLKTDLKLANLEARQVLLQKETIEKKLGELEVVSEISGTVLSISKDASKGVTQGAILHIAKPDELIVKGSISEYDSLKIKEKQPVTLRSDVVPGKEWVGAVSKVNLLPEQNENAMGNEDSAVQYPIEVTIDDKGIKAKPGFKLIMDIQTEKRKALAVPLEAVKQDAEEYYVFVVKEGKAIRKIVKTGAASDEYMEIKTGLETGERVIVSPSNELQNNMEVNEK</sequence>
<evidence type="ECO:0000259" key="8">
    <source>
        <dbReference type="Pfam" id="PF25989"/>
    </source>
</evidence>
<dbReference type="Pfam" id="PF25990">
    <property type="entry name" value="Beta-barrel_YknX"/>
    <property type="match status" value="1"/>
</dbReference>
<dbReference type="SUPFAM" id="SSF51230">
    <property type="entry name" value="Single hybrid motif"/>
    <property type="match status" value="1"/>
</dbReference>
<evidence type="ECO:0000256" key="1">
    <source>
        <dbReference type="ARBA" id="ARBA00004196"/>
    </source>
</evidence>
<dbReference type="Pfam" id="PF25984">
    <property type="entry name" value="BSH_YknX"/>
    <property type="match status" value="1"/>
</dbReference>
<evidence type="ECO:0000256" key="4">
    <source>
        <dbReference type="SAM" id="Coils"/>
    </source>
</evidence>